<dbReference type="GO" id="GO:0097255">
    <property type="term" value="C:R2TP complex"/>
    <property type="evidence" value="ECO:0000318"/>
    <property type="project" value="GO_Central"/>
</dbReference>
<dbReference type="GO" id="GO:0005737">
    <property type="term" value="C:cytoplasm"/>
    <property type="evidence" value="ECO:0000318"/>
    <property type="project" value="GO_Central"/>
</dbReference>
<sequence>MDSKEMQEQANYIWNRLDDLAGSDPDAYKKFIETQMTEREKFLSAPEPKFCFETFVTESKTPVFVNVCTWRRIPPPADDNEAVKLLTGFKTTHKGPKGKYITIPIALNDKILEEILETAGDKQEMMKLTIHVIQAEHKISLSSNFKECRDIFKGDLPANPRALFVENPNSDTSIMDASKLAKKCQAQTGKGADILTSPEILLQNLASATAETDTVLNGTDFVKNLTEKGKTNGEKKPKVKLIEEIAVPLDVPVHMLQEHEADNGKPHRFTLKVNLPLVESVAECDLEISQDEVELSVEKKYYLKFPLPRSIDNENTSARFVRKNNVLTITMPITGT</sequence>
<dbReference type="Pfam" id="PF18201">
    <property type="entry name" value="PIH1_CS"/>
    <property type="match status" value="1"/>
</dbReference>
<accession>A0A1W2WEU2</accession>
<dbReference type="PANTHER" id="PTHR22997:SF6">
    <property type="entry name" value="PIH1 DOMAIN-CONTAINING PROTEIN 2"/>
    <property type="match status" value="1"/>
</dbReference>
<proteinExistence type="inferred from homology"/>
<dbReference type="GeneTree" id="ENSGT00510000048581"/>
<protein>
    <recommendedName>
        <fullName evidence="2">PIH1 domain-containing protein 2</fullName>
    </recommendedName>
</protein>
<accession>H2XUJ2</accession>
<name>H2XUJ2_CIOIN</name>
<dbReference type="AlphaFoldDB" id="H2XUJ2"/>
<feature type="domain" description="PIH1D1/2/3 CS-like" evidence="4">
    <location>
        <begin position="261"/>
        <end position="333"/>
    </location>
</feature>
<dbReference type="InterPro" id="IPR050734">
    <property type="entry name" value="PIH1/Kintoun_subfamily"/>
</dbReference>
<evidence type="ECO:0000313" key="6">
    <source>
        <dbReference type="Proteomes" id="UP000008144"/>
    </source>
</evidence>
<dbReference type="OMA" id="SCLCTEI"/>
<comment type="similarity">
    <text evidence="1">Belongs to the PIH1 family.</text>
</comment>
<dbReference type="Pfam" id="PF08190">
    <property type="entry name" value="PIH1"/>
    <property type="match status" value="1"/>
</dbReference>
<dbReference type="FunCoup" id="H2XUJ2">
    <property type="interactions" value="17"/>
</dbReference>
<evidence type="ECO:0000256" key="1">
    <source>
        <dbReference type="ARBA" id="ARBA00008511"/>
    </source>
</evidence>
<evidence type="ECO:0000313" key="5">
    <source>
        <dbReference type="Ensembl" id="ENSCINP00000033326.1"/>
    </source>
</evidence>
<dbReference type="InterPro" id="IPR041442">
    <property type="entry name" value="PIH1D1/2/3_CS-like"/>
</dbReference>
<dbReference type="CDD" id="cd00298">
    <property type="entry name" value="ACD_sHsps_p23-like"/>
    <property type="match status" value="1"/>
</dbReference>
<reference evidence="6" key="1">
    <citation type="journal article" date="2002" name="Science">
        <title>The draft genome of Ciona intestinalis: insights into chordate and vertebrate origins.</title>
        <authorList>
            <person name="Dehal P."/>
            <person name="Satou Y."/>
            <person name="Campbell R.K."/>
            <person name="Chapman J."/>
            <person name="Degnan B."/>
            <person name="De Tomaso A."/>
            <person name="Davidson B."/>
            <person name="Di Gregorio A."/>
            <person name="Gelpke M."/>
            <person name="Goodstein D.M."/>
            <person name="Harafuji N."/>
            <person name="Hastings K.E."/>
            <person name="Ho I."/>
            <person name="Hotta K."/>
            <person name="Huang W."/>
            <person name="Kawashima T."/>
            <person name="Lemaire P."/>
            <person name="Martinez D."/>
            <person name="Meinertzhagen I.A."/>
            <person name="Necula S."/>
            <person name="Nonaka M."/>
            <person name="Putnam N."/>
            <person name="Rash S."/>
            <person name="Saiga H."/>
            <person name="Satake M."/>
            <person name="Terry A."/>
            <person name="Yamada L."/>
            <person name="Wang H.G."/>
            <person name="Awazu S."/>
            <person name="Azumi K."/>
            <person name="Boore J."/>
            <person name="Branno M."/>
            <person name="Chin-Bow S."/>
            <person name="DeSantis R."/>
            <person name="Doyle S."/>
            <person name="Francino P."/>
            <person name="Keys D.N."/>
            <person name="Haga S."/>
            <person name="Hayashi H."/>
            <person name="Hino K."/>
            <person name="Imai K.S."/>
            <person name="Inaba K."/>
            <person name="Kano S."/>
            <person name="Kobayashi K."/>
            <person name="Kobayashi M."/>
            <person name="Lee B.I."/>
            <person name="Makabe K.W."/>
            <person name="Manohar C."/>
            <person name="Matassi G."/>
            <person name="Medina M."/>
            <person name="Mochizuki Y."/>
            <person name="Mount S."/>
            <person name="Morishita T."/>
            <person name="Miura S."/>
            <person name="Nakayama A."/>
            <person name="Nishizaka S."/>
            <person name="Nomoto H."/>
            <person name="Ohta F."/>
            <person name="Oishi K."/>
            <person name="Rigoutsos I."/>
            <person name="Sano M."/>
            <person name="Sasaki A."/>
            <person name="Sasakura Y."/>
            <person name="Shoguchi E."/>
            <person name="Shin-i T."/>
            <person name="Spagnuolo A."/>
            <person name="Stainier D."/>
            <person name="Suzuki M.M."/>
            <person name="Tassy O."/>
            <person name="Takatori N."/>
            <person name="Tokuoka M."/>
            <person name="Yagi K."/>
            <person name="Yoshizaki F."/>
            <person name="Wada S."/>
            <person name="Zhang C."/>
            <person name="Hyatt P.D."/>
            <person name="Larimer F."/>
            <person name="Detter C."/>
            <person name="Doggett N."/>
            <person name="Glavina T."/>
            <person name="Hawkins T."/>
            <person name="Richardson P."/>
            <person name="Lucas S."/>
            <person name="Kohara Y."/>
            <person name="Levine M."/>
            <person name="Satoh N."/>
            <person name="Rokhsar D.S."/>
        </authorList>
    </citation>
    <scope>NUCLEOTIDE SEQUENCE [LARGE SCALE GENOMIC DNA]</scope>
</reference>
<dbReference type="PANTHER" id="PTHR22997">
    <property type="entry name" value="PIH1 DOMAIN-CONTAINING PROTEIN 1"/>
    <property type="match status" value="1"/>
</dbReference>
<dbReference type="GeneID" id="100181271"/>
<dbReference type="GO" id="GO:0000492">
    <property type="term" value="P:box C/D snoRNP assembly"/>
    <property type="evidence" value="ECO:0000318"/>
    <property type="project" value="GO_Central"/>
</dbReference>
<dbReference type="RefSeq" id="XP_002129686.1">
    <property type="nucleotide sequence ID" value="XM_002129650.4"/>
</dbReference>
<dbReference type="GO" id="GO:0006364">
    <property type="term" value="P:rRNA processing"/>
    <property type="evidence" value="ECO:0000318"/>
    <property type="project" value="GO_Central"/>
</dbReference>
<reference evidence="5" key="3">
    <citation type="submission" date="2025-08" db="UniProtKB">
        <authorList>
            <consortium name="Ensembl"/>
        </authorList>
    </citation>
    <scope>IDENTIFICATION</scope>
</reference>
<keyword evidence="6" id="KW-1185">Reference proteome</keyword>
<dbReference type="KEGG" id="cin:100181271"/>
<gene>
    <name evidence="5" type="primary">LOC100181271</name>
</gene>
<dbReference type="Proteomes" id="UP000008144">
    <property type="component" value="Chromosome 10"/>
</dbReference>
<feature type="domain" description="PIH1 N-terminal" evidence="3">
    <location>
        <begin position="29"/>
        <end position="156"/>
    </location>
</feature>
<dbReference type="OrthoDB" id="545063at2759"/>
<evidence type="ECO:0000259" key="4">
    <source>
        <dbReference type="Pfam" id="PF18201"/>
    </source>
</evidence>
<dbReference type="GO" id="GO:1990904">
    <property type="term" value="C:ribonucleoprotein complex"/>
    <property type="evidence" value="ECO:0000318"/>
    <property type="project" value="GO_Central"/>
</dbReference>
<dbReference type="InterPro" id="IPR008978">
    <property type="entry name" value="HSP20-like_chaperone"/>
</dbReference>
<organism evidence="5 6">
    <name type="scientific">Ciona intestinalis</name>
    <name type="common">Transparent sea squirt</name>
    <name type="synonym">Ascidia intestinalis</name>
    <dbReference type="NCBI Taxonomy" id="7719"/>
    <lineage>
        <taxon>Eukaryota</taxon>
        <taxon>Metazoa</taxon>
        <taxon>Chordata</taxon>
        <taxon>Tunicata</taxon>
        <taxon>Ascidiacea</taxon>
        <taxon>Phlebobranchia</taxon>
        <taxon>Cionidae</taxon>
        <taxon>Ciona</taxon>
    </lineage>
</organism>
<dbReference type="HOGENOM" id="CLU_075974_0_0_1"/>
<evidence type="ECO:0000259" key="3">
    <source>
        <dbReference type="Pfam" id="PF08190"/>
    </source>
</evidence>
<dbReference type="EMBL" id="EAAA01000594">
    <property type="status" value="NOT_ANNOTATED_CDS"/>
    <property type="molecule type" value="Genomic_DNA"/>
</dbReference>
<evidence type="ECO:0000256" key="2">
    <source>
        <dbReference type="ARBA" id="ARBA00040541"/>
    </source>
</evidence>
<dbReference type="Ensembl" id="ENSCINT00000035530.1">
    <property type="protein sequence ID" value="ENSCINP00000033326.1"/>
    <property type="gene ID" value="ENSCING00000021351.1"/>
</dbReference>
<dbReference type="InterPro" id="IPR012981">
    <property type="entry name" value="PIH1_N"/>
</dbReference>
<reference evidence="5" key="2">
    <citation type="journal article" date="2008" name="Genome Biol.">
        <title>Improved genome assembly and evidence-based global gene model set for the chordate Ciona intestinalis: new insight into intron and operon populations.</title>
        <authorList>
            <person name="Satou Y."/>
            <person name="Mineta K."/>
            <person name="Ogasawara M."/>
            <person name="Sasakura Y."/>
            <person name="Shoguchi E."/>
            <person name="Ueno K."/>
            <person name="Yamada L."/>
            <person name="Matsumoto J."/>
            <person name="Wasserscheid J."/>
            <person name="Dewar K."/>
            <person name="Wiley G.B."/>
            <person name="Macmil S.L."/>
            <person name="Roe B.A."/>
            <person name="Zeller R.W."/>
            <person name="Hastings K.E."/>
            <person name="Lemaire P."/>
            <person name="Lindquist E."/>
            <person name="Endo T."/>
            <person name="Hotta K."/>
            <person name="Inaba K."/>
        </authorList>
    </citation>
    <scope>NUCLEOTIDE SEQUENCE [LARGE SCALE GENOMIC DNA]</scope>
    <source>
        <strain evidence="5">wild type</strain>
    </source>
</reference>
<dbReference type="Gene3D" id="2.60.40.790">
    <property type="match status" value="1"/>
</dbReference>
<reference evidence="5" key="4">
    <citation type="submission" date="2025-09" db="UniProtKB">
        <authorList>
            <consortium name="Ensembl"/>
        </authorList>
    </citation>
    <scope>IDENTIFICATION</scope>
</reference>
<dbReference type="InParanoid" id="H2XUJ2"/>
<dbReference type="STRING" id="7719.ENSCINP00000033326"/>